<sequence>MSDLRASLYDTKEILFTEDENADNYVRLMNSFLAIEDNHEFISKLKSYQQKEWLRGPDDISEWIPVLNRLNGLFKNIAEKHHLNINIPDLKGNNDQPSMNTTNLNEPIDLLNSDAHNNIFDSYNRMFVSNESINDSNAEDESKISYDAFLTQLPANTETFILDMINFILFLLENTFGSSVDSSVDGILPFLNVPNMDIKIGCVKVSSILSLKSYKIYSFSKLLQKDVIKKSCIIASSLLCSTPSNTEKTTSFKLFEFLTKLTSKPLDLPEYNELIIPENSFLPFSFEYNSEENDCSEIFKLDKETIMNSSYNDLLSLVKEQKLIPEHYWFKLSIELYLAKTFATTKNKLNLKDDAVEIKTLFDLLNPFVQLKFYCTCLIYFSIYHDDPDSLVFVFDENLFYCLGKLTLSGYSSEQEREVLSLKKITYSALFALECLSETDILRDKINELIFGEGSYFHFVKLLERIKIALTTNKNIDTKYNVQFFALLKNLSSTFDDMSVNKYIVYELTKILIIPYCKDYTTLWSVSELLDACINKTDSMAVFENAGAYTFLLDKLNKEIVFSIENSNMNEVAEYCIKVYHTIPFKQLSFLRFILKQVLNIINLDSGDISKMLLNTPILKTLNKILLNKNIFGFTLISQVLNIVSVLLNKGSTFFQILHKAGTISIVLNNFQHFVNVFPDLFLLSVGVLSSLCVNKEILQEVISKNILQYLFEPLKNAELSRDLVGGMDTEYSNLLDETYNDHPDLQESLEDEFLNVVNKFDKGEYEKNIFMEDKNGNYFDSESENWYNKEIPDSLASDYDYTDVGILNKMSMMILSTCKWNRVFQNLNIEFVLKSIFKEGIPFSFGSSETHNALVDVINDKYDTISENDLEDEYLWVREKTLKVFMETINNCLQNMTEFINYDDQNSFFLNASKEKILKV</sequence>
<dbReference type="OrthoDB" id="8068875at2759"/>
<dbReference type="Proteomes" id="UP000092321">
    <property type="component" value="Unassembled WGS sequence"/>
</dbReference>
<dbReference type="EMBL" id="LXPE01000374">
    <property type="protein sequence ID" value="OBA24862.1"/>
    <property type="molecule type" value="Genomic_DNA"/>
</dbReference>
<organism evidence="2 3">
    <name type="scientific">Hanseniaspora valbyensis NRRL Y-1626</name>
    <dbReference type="NCBI Taxonomy" id="766949"/>
    <lineage>
        <taxon>Eukaryota</taxon>
        <taxon>Fungi</taxon>
        <taxon>Dikarya</taxon>
        <taxon>Ascomycota</taxon>
        <taxon>Saccharomycotina</taxon>
        <taxon>Saccharomycetes</taxon>
        <taxon>Saccharomycodales</taxon>
        <taxon>Saccharomycodaceae</taxon>
        <taxon>Hanseniaspora</taxon>
    </lineage>
</organism>
<keyword evidence="3" id="KW-1185">Reference proteome</keyword>
<comment type="caution">
    <text evidence="2">The sequence shown here is derived from an EMBL/GenBank/DDBJ whole genome shotgun (WGS) entry which is preliminary data.</text>
</comment>
<dbReference type="Pfam" id="PF06025">
    <property type="entry name" value="DUF913"/>
    <property type="match status" value="1"/>
</dbReference>
<name>A0A1B7T819_9ASCO</name>
<dbReference type="AlphaFoldDB" id="A0A1B7T819"/>
<protein>
    <recommendedName>
        <fullName evidence="1">DUF913 domain-containing protein</fullName>
    </recommendedName>
</protein>
<evidence type="ECO:0000313" key="3">
    <source>
        <dbReference type="Proteomes" id="UP000092321"/>
    </source>
</evidence>
<reference evidence="3" key="1">
    <citation type="journal article" date="2016" name="Proc. Natl. Acad. Sci. U.S.A.">
        <title>Comparative genomics of biotechnologically important yeasts.</title>
        <authorList>
            <person name="Riley R."/>
            <person name="Haridas S."/>
            <person name="Wolfe K.H."/>
            <person name="Lopes M.R."/>
            <person name="Hittinger C.T."/>
            <person name="Goeker M."/>
            <person name="Salamov A.A."/>
            <person name="Wisecaver J.H."/>
            <person name="Long T.M."/>
            <person name="Calvey C.H."/>
            <person name="Aerts A.L."/>
            <person name="Barry K.W."/>
            <person name="Choi C."/>
            <person name="Clum A."/>
            <person name="Coughlan A.Y."/>
            <person name="Deshpande S."/>
            <person name="Douglass A.P."/>
            <person name="Hanson S.J."/>
            <person name="Klenk H.-P."/>
            <person name="LaButti K.M."/>
            <person name="Lapidus A."/>
            <person name="Lindquist E.A."/>
            <person name="Lipzen A.M."/>
            <person name="Meier-Kolthoff J.P."/>
            <person name="Ohm R.A."/>
            <person name="Otillar R.P."/>
            <person name="Pangilinan J.L."/>
            <person name="Peng Y."/>
            <person name="Rokas A."/>
            <person name="Rosa C.A."/>
            <person name="Scheuner C."/>
            <person name="Sibirny A.A."/>
            <person name="Slot J.C."/>
            <person name="Stielow J.B."/>
            <person name="Sun H."/>
            <person name="Kurtzman C.P."/>
            <person name="Blackwell M."/>
            <person name="Grigoriev I.V."/>
            <person name="Jeffries T.W."/>
        </authorList>
    </citation>
    <scope>NUCLEOTIDE SEQUENCE [LARGE SCALE GENOMIC DNA]</scope>
    <source>
        <strain evidence="3">NRRL Y-1626</strain>
    </source>
</reference>
<proteinExistence type="predicted"/>
<accession>A0A1B7T819</accession>
<evidence type="ECO:0000259" key="1">
    <source>
        <dbReference type="Pfam" id="PF06025"/>
    </source>
</evidence>
<feature type="domain" description="DUF913" evidence="1">
    <location>
        <begin position="528"/>
        <end position="761"/>
    </location>
</feature>
<feature type="non-terminal residue" evidence="2">
    <location>
        <position position="921"/>
    </location>
</feature>
<evidence type="ECO:0000313" key="2">
    <source>
        <dbReference type="EMBL" id="OBA24862.1"/>
    </source>
</evidence>
<gene>
    <name evidence="2" type="ORF">HANVADRAFT_4324</name>
</gene>
<dbReference type="InterPro" id="IPR010314">
    <property type="entry name" value="E3_Ub_ligase_DUF913"/>
</dbReference>